<dbReference type="VEuPathDB" id="FungiDB:CD36_25380"/>
<dbReference type="CGD" id="CAL0000161470">
    <property type="gene designation" value="Cd36_25380"/>
</dbReference>
<evidence type="ECO:0000313" key="2">
    <source>
        <dbReference type="EMBL" id="CAX39576.1"/>
    </source>
</evidence>
<gene>
    <name evidence="1" type="ordered locus">Cd36_25380</name>
    <name evidence="2" type="ORF">CD36_25380</name>
</gene>
<dbReference type="Proteomes" id="UP000002605">
    <property type="component" value="Chromosome R"/>
</dbReference>
<organism evidence="2 3">
    <name type="scientific">Candida dubliniensis (strain CD36 / ATCC MYA-646 / CBS 7987 / NCPF 3949 / NRRL Y-17841)</name>
    <name type="common">Yeast</name>
    <dbReference type="NCBI Taxonomy" id="573826"/>
    <lineage>
        <taxon>Eukaryota</taxon>
        <taxon>Fungi</taxon>
        <taxon>Dikarya</taxon>
        <taxon>Ascomycota</taxon>
        <taxon>Saccharomycotina</taxon>
        <taxon>Pichiomycetes</taxon>
        <taxon>Debaryomycetaceae</taxon>
        <taxon>Candida/Lodderomyces clade</taxon>
        <taxon>Candida</taxon>
    </lineage>
</organism>
<dbReference type="GeneID" id="8050048"/>
<proteinExistence type="predicted"/>
<evidence type="ECO:0000313" key="1">
    <source>
        <dbReference type="CGD" id="CAL0000161470"/>
    </source>
</evidence>
<evidence type="ECO:0000313" key="3">
    <source>
        <dbReference type="Proteomes" id="UP000002605"/>
    </source>
</evidence>
<dbReference type="RefSeq" id="XP_002421639.1">
    <property type="nucleotide sequence ID" value="XM_002421594.1"/>
</dbReference>
<reference evidence="2 3" key="1">
    <citation type="journal article" date="2009" name="Genome Res.">
        <title>Comparative genomics of the fungal pathogens Candida dubliniensis and Candida albicans.</title>
        <authorList>
            <person name="Jackson A.P."/>
            <person name="Gamble J.A."/>
            <person name="Yeomans T."/>
            <person name="Moran G.P."/>
            <person name="Saunders D."/>
            <person name="Harris D."/>
            <person name="Aslett M."/>
            <person name="Barrell J.F."/>
            <person name="Butler G."/>
            <person name="Citiulo F."/>
            <person name="Coleman D.C."/>
            <person name="de Groot P.W.J."/>
            <person name="Goodwin T.J."/>
            <person name="Quail M.A."/>
            <person name="McQuillan J."/>
            <person name="Munro C.A."/>
            <person name="Pain A."/>
            <person name="Poulter R.T."/>
            <person name="Rajandream M.A."/>
            <person name="Renauld H."/>
            <person name="Spiering M.J."/>
            <person name="Tivey A."/>
            <person name="Gow N.A.R."/>
            <person name="Barrell B."/>
            <person name="Sullivan D.J."/>
            <person name="Berriman M."/>
        </authorList>
    </citation>
    <scope>NUCLEOTIDE SEQUENCE [LARGE SCALE GENOMIC DNA]</scope>
    <source>
        <strain evidence="3">CD36 / ATCC MYA-646 / CBS 7987 / NCPF 3949 / NRRL Y-17841</strain>
    </source>
</reference>
<name>B9WKM8_CANDC</name>
<dbReference type="EMBL" id="FM992695">
    <property type="protein sequence ID" value="CAX39576.1"/>
    <property type="molecule type" value="Genomic_DNA"/>
</dbReference>
<keyword evidence="3" id="KW-1185">Reference proteome</keyword>
<accession>B9WKM8</accession>
<protein>
    <submittedName>
        <fullName evidence="2">Polyprotein of l1-like non-ltr retrotransposon zorro 3, putative</fullName>
    </submittedName>
</protein>
<dbReference type="HOGENOM" id="CLU_1767810_0_0_1"/>
<dbReference type="KEGG" id="cdu:CD36_25380"/>
<dbReference type="OrthoDB" id="4097129at2759"/>
<dbReference type="AlphaFoldDB" id="B9WKM8"/>
<sequence>MKKSEIHFCQLCNTGTDSVVYYIFECGETKELWSKHFNSQRTPQFIIGNQHLNKKELIALNEYINEVVQKVKRRRKFTNLESWGEARCGRRNKYTCLAITTRQLDFIRKLPIQCLQASSTLNIIHGGGVFKRTLHYEFFSFPLKKWP</sequence>